<dbReference type="EMBL" id="BPVZ01000038">
    <property type="protein sequence ID" value="GKV13477.1"/>
    <property type="molecule type" value="Genomic_DNA"/>
</dbReference>
<proteinExistence type="predicted"/>
<keyword evidence="4" id="KW-1185">Reference proteome</keyword>
<keyword evidence="1" id="KW-1133">Transmembrane helix</keyword>
<evidence type="ECO:0000313" key="4">
    <source>
        <dbReference type="Proteomes" id="UP001054252"/>
    </source>
</evidence>
<feature type="transmembrane region" description="Helical" evidence="1">
    <location>
        <begin position="248"/>
        <end position="267"/>
    </location>
</feature>
<feature type="transmembrane region" description="Helical" evidence="1">
    <location>
        <begin position="320"/>
        <end position="344"/>
    </location>
</feature>
<dbReference type="Proteomes" id="UP001054252">
    <property type="component" value="Unassembled WGS sequence"/>
</dbReference>
<organism evidence="3 4">
    <name type="scientific">Rubroshorea leprosula</name>
    <dbReference type="NCBI Taxonomy" id="152421"/>
    <lineage>
        <taxon>Eukaryota</taxon>
        <taxon>Viridiplantae</taxon>
        <taxon>Streptophyta</taxon>
        <taxon>Embryophyta</taxon>
        <taxon>Tracheophyta</taxon>
        <taxon>Spermatophyta</taxon>
        <taxon>Magnoliopsida</taxon>
        <taxon>eudicotyledons</taxon>
        <taxon>Gunneridae</taxon>
        <taxon>Pentapetalae</taxon>
        <taxon>rosids</taxon>
        <taxon>malvids</taxon>
        <taxon>Malvales</taxon>
        <taxon>Dipterocarpaceae</taxon>
        <taxon>Rubroshorea</taxon>
    </lineage>
</organism>
<feature type="chain" id="PRO_5043596253" evidence="2">
    <location>
        <begin position="17"/>
        <end position="346"/>
    </location>
</feature>
<comment type="caution">
    <text evidence="3">The sequence shown here is derived from an EMBL/GenBank/DDBJ whole genome shotgun (WGS) entry which is preliminary data.</text>
</comment>
<evidence type="ECO:0000256" key="1">
    <source>
        <dbReference type="SAM" id="Phobius"/>
    </source>
</evidence>
<dbReference type="AlphaFoldDB" id="A0AAV5JQC3"/>
<reference evidence="3 4" key="1">
    <citation type="journal article" date="2021" name="Commun. Biol.">
        <title>The genome of Shorea leprosula (Dipterocarpaceae) highlights the ecological relevance of drought in aseasonal tropical rainforests.</title>
        <authorList>
            <person name="Ng K.K.S."/>
            <person name="Kobayashi M.J."/>
            <person name="Fawcett J.A."/>
            <person name="Hatakeyama M."/>
            <person name="Paape T."/>
            <person name="Ng C.H."/>
            <person name="Ang C.C."/>
            <person name="Tnah L.H."/>
            <person name="Lee C.T."/>
            <person name="Nishiyama T."/>
            <person name="Sese J."/>
            <person name="O'Brien M.J."/>
            <person name="Copetti D."/>
            <person name="Mohd Noor M.I."/>
            <person name="Ong R.C."/>
            <person name="Putra M."/>
            <person name="Sireger I.Z."/>
            <person name="Indrioko S."/>
            <person name="Kosugi Y."/>
            <person name="Izuno A."/>
            <person name="Isagi Y."/>
            <person name="Lee S.L."/>
            <person name="Shimizu K.K."/>
        </authorList>
    </citation>
    <scope>NUCLEOTIDE SEQUENCE [LARGE SCALE GENOMIC DNA]</scope>
    <source>
        <strain evidence="3">214</strain>
    </source>
</reference>
<name>A0AAV5JQC3_9ROSI</name>
<protein>
    <submittedName>
        <fullName evidence="3">Uncharacterized protein</fullName>
    </submittedName>
</protein>
<accession>A0AAV5JQC3</accession>
<feature type="transmembrane region" description="Helical" evidence="1">
    <location>
        <begin position="279"/>
        <end position="300"/>
    </location>
</feature>
<feature type="signal peptide" evidence="2">
    <location>
        <begin position="1"/>
        <end position="16"/>
    </location>
</feature>
<gene>
    <name evidence="3" type="ORF">SLEP1_g24479</name>
</gene>
<evidence type="ECO:0000256" key="2">
    <source>
        <dbReference type="SAM" id="SignalP"/>
    </source>
</evidence>
<keyword evidence="1" id="KW-0472">Membrane</keyword>
<sequence length="346" mass="38360">MGGILVSLHIITTVDSSAYITSTPPNKMVTPLGRLVGSCTRVSKELLNFLPPCNMLCKIQRNQSTWLGRPSHKRAPPNETNSTQGFVTMADLTALLDREHSRQSSATFQFIHDPPYPKDILSKPYPKNYERPTFSQYDGRKGNGVEHVNKFLDALGAHVGDAYMSFLNLSPIELTLALMPLHGLLAMHLQRSASSIIFLAQYCCIFKAAGDASSSCQPCRSQPCRTCLCQAKGVTFICLTIAQRFMKAFSIITFLALLPMSSLSLNLARTEKHVFPDTIFPKLMIFFTMRMAGSSTFISSSLGMDSFKVVAKYGMPFSGIAFYANFDIRYAIIFIFTLMVGFMVTS</sequence>
<evidence type="ECO:0000313" key="3">
    <source>
        <dbReference type="EMBL" id="GKV13477.1"/>
    </source>
</evidence>
<keyword evidence="1" id="KW-0812">Transmembrane</keyword>
<keyword evidence="2" id="KW-0732">Signal</keyword>